<comment type="catalytic activity">
    <reaction evidence="10">
        <text>4-CDP-2-C-methyl-D-erythritol + ATP = 4-CDP-2-C-methyl-D-erythritol 2-phosphate + ADP + H(+)</text>
        <dbReference type="Rhea" id="RHEA:18437"/>
        <dbReference type="ChEBI" id="CHEBI:15378"/>
        <dbReference type="ChEBI" id="CHEBI:30616"/>
        <dbReference type="ChEBI" id="CHEBI:57823"/>
        <dbReference type="ChEBI" id="CHEBI:57919"/>
        <dbReference type="ChEBI" id="CHEBI:456216"/>
        <dbReference type="EC" id="2.7.1.148"/>
    </reaction>
</comment>
<dbReference type="SUPFAM" id="SSF54211">
    <property type="entry name" value="Ribosomal protein S5 domain 2-like"/>
    <property type="match status" value="1"/>
</dbReference>
<dbReference type="Pfam" id="PF08544">
    <property type="entry name" value="GHMP_kinases_C"/>
    <property type="match status" value="1"/>
</dbReference>
<evidence type="ECO:0000256" key="8">
    <source>
        <dbReference type="ARBA" id="ARBA00023229"/>
    </source>
</evidence>
<sequence length="303" mass="30962">MADADALSGFVVVEPAPAKINLALAVTGRREDGYHLLDSLVTFTAFGDRIGLAPAAEDRFTLSGRFCGALSAEADNLVTRARDRLRAALAPTGQAAPPVHIHLEKNLPIASGIGGGSADAAATLRGLISLWKAELPADGLDALALGLGADVPMCLASRPLRARGVGEAITPVALPALPIVLANPLVGISTPAVFQALASRRNPPLALAGAAGWAEALARLRNDLEPPARRLCPEIAAISESLAATGAGLVRMSGSGATCFALYDTDAAAETAAAALSRRHPHWFFTATSTLEAQGKGADDGAY</sequence>
<proteinExistence type="inferred from homology"/>
<keyword evidence="7 10" id="KW-0067">ATP-binding</keyword>
<comment type="caution">
    <text evidence="13">The sequence shown here is derived from an EMBL/GenBank/DDBJ whole genome shotgun (WGS) entry which is preliminary data.</text>
</comment>
<dbReference type="Proteomes" id="UP000295351">
    <property type="component" value="Unassembled WGS sequence"/>
</dbReference>
<evidence type="ECO:0000256" key="3">
    <source>
        <dbReference type="ARBA" id="ARBA00017473"/>
    </source>
</evidence>
<dbReference type="InterPro" id="IPR014721">
    <property type="entry name" value="Ribsml_uS5_D2-typ_fold_subgr"/>
</dbReference>
<evidence type="ECO:0000256" key="2">
    <source>
        <dbReference type="ARBA" id="ARBA00012052"/>
    </source>
</evidence>
<evidence type="ECO:0000256" key="7">
    <source>
        <dbReference type="ARBA" id="ARBA00022840"/>
    </source>
</evidence>
<dbReference type="EMBL" id="SLVX01000006">
    <property type="protein sequence ID" value="TCN45697.1"/>
    <property type="molecule type" value="Genomic_DNA"/>
</dbReference>
<comment type="function">
    <text evidence="10">Catalyzes the phosphorylation of the position 2 hydroxy group of 4-diphosphocytidyl-2C-methyl-D-erythritol.</text>
</comment>
<dbReference type="Gene3D" id="3.30.70.890">
    <property type="entry name" value="GHMP kinase, C-terminal domain"/>
    <property type="match status" value="1"/>
</dbReference>
<evidence type="ECO:0000259" key="12">
    <source>
        <dbReference type="Pfam" id="PF08544"/>
    </source>
</evidence>
<evidence type="ECO:0000313" key="14">
    <source>
        <dbReference type="Proteomes" id="UP000295351"/>
    </source>
</evidence>
<name>A0A4R2CVW7_SHIGR</name>
<evidence type="ECO:0000256" key="1">
    <source>
        <dbReference type="ARBA" id="ARBA00009684"/>
    </source>
</evidence>
<evidence type="ECO:0000256" key="10">
    <source>
        <dbReference type="HAMAP-Rule" id="MF_00061"/>
    </source>
</evidence>
<evidence type="ECO:0000256" key="6">
    <source>
        <dbReference type="ARBA" id="ARBA00022777"/>
    </source>
</evidence>
<dbReference type="PANTHER" id="PTHR43527:SF2">
    <property type="entry name" value="4-DIPHOSPHOCYTIDYL-2-C-METHYL-D-ERYTHRITOL KINASE, CHLOROPLASTIC"/>
    <property type="match status" value="1"/>
</dbReference>
<dbReference type="PIRSF" id="PIRSF010376">
    <property type="entry name" value="IspE"/>
    <property type="match status" value="1"/>
</dbReference>
<protein>
    <recommendedName>
        <fullName evidence="3 10">4-diphosphocytidyl-2-C-methyl-D-erythritol kinase</fullName>
        <shortName evidence="10">CMK</shortName>
        <ecNumber evidence="2 10">2.7.1.148</ecNumber>
    </recommendedName>
    <alternativeName>
        <fullName evidence="9 10">4-(cytidine-5'-diphospho)-2-C-methyl-D-erythritol kinase</fullName>
    </alternativeName>
</protein>
<evidence type="ECO:0000259" key="11">
    <source>
        <dbReference type="Pfam" id="PF00288"/>
    </source>
</evidence>
<dbReference type="EC" id="2.7.1.148" evidence="2 10"/>
<dbReference type="HAMAP" id="MF_00061">
    <property type="entry name" value="IspE"/>
    <property type="match status" value="1"/>
</dbReference>
<accession>A0A4R2CVW7</accession>
<dbReference type="InterPro" id="IPR036554">
    <property type="entry name" value="GHMP_kinase_C_sf"/>
</dbReference>
<organism evidence="13 14">
    <name type="scientific">Shinella granuli</name>
    <dbReference type="NCBI Taxonomy" id="323621"/>
    <lineage>
        <taxon>Bacteria</taxon>
        <taxon>Pseudomonadati</taxon>
        <taxon>Pseudomonadota</taxon>
        <taxon>Alphaproteobacteria</taxon>
        <taxon>Hyphomicrobiales</taxon>
        <taxon>Rhizobiaceae</taxon>
        <taxon>Shinella</taxon>
    </lineage>
</organism>
<dbReference type="InterPro" id="IPR006204">
    <property type="entry name" value="GHMP_kinase_N_dom"/>
</dbReference>
<evidence type="ECO:0000256" key="5">
    <source>
        <dbReference type="ARBA" id="ARBA00022741"/>
    </source>
</evidence>
<dbReference type="InterPro" id="IPR004424">
    <property type="entry name" value="IspE"/>
</dbReference>
<dbReference type="GO" id="GO:0019288">
    <property type="term" value="P:isopentenyl diphosphate biosynthetic process, methylerythritol 4-phosphate pathway"/>
    <property type="evidence" value="ECO:0007669"/>
    <property type="project" value="UniProtKB-UniRule"/>
</dbReference>
<evidence type="ECO:0000256" key="4">
    <source>
        <dbReference type="ARBA" id="ARBA00022679"/>
    </source>
</evidence>
<feature type="active site" evidence="10">
    <location>
        <position position="19"/>
    </location>
</feature>
<keyword evidence="5 10" id="KW-0547">Nucleotide-binding</keyword>
<comment type="similarity">
    <text evidence="1 10">Belongs to the GHMP kinase family. IspE subfamily.</text>
</comment>
<evidence type="ECO:0000313" key="13">
    <source>
        <dbReference type="EMBL" id="TCN45697.1"/>
    </source>
</evidence>
<feature type="domain" description="GHMP kinase N-terminal" evidence="11">
    <location>
        <begin position="76"/>
        <end position="156"/>
    </location>
</feature>
<dbReference type="InterPro" id="IPR013750">
    <property type="entry name" value="GHMP_kinase_C_dom"/>
</dbReference>
<dbReference type="PANTHER" id="PTHR43527">
    <property type="entry name" value="4-DIPHOSPHOCYTIDYL-2-C-METHYL-D-ERYTHRITOL KINASE, CHLOROPLASTIC"/>
    <property type="match status" value="1"/>
</dbReference>
<dbReference type="Gene3D" id="3.30.230.10">
    <property type="match status" value="1"/>
</dbReference>
<reference evidence="13 14" key="1">
    <citation type="submission" date="2019-03" db="EMBL/GenBank/DDBJ databases">
        <title>Genomic Encyclopedia of Type Strains, Phase IV (KMG-IV): sequencing the most valuable type-strain genomes for metagenomic binning, comparative biology and taxonomic classification.</title>
        <authorList>
            <person name="Goeker M."/>
        </authorList>
    </citation>
    <scope>NUCLEOTIDE SEQUENCE [LARGE SCALE GENOMIC DNA]</scope>
    <source>
        <strain evidence="13 14">DSM 18401</strain>
    </source>
</reference>
<feature type="domain" description="GHMP kinase C-terminal" evidence="12">
    <location>
        <begin position="209"/>
        <end position="279"/>
    </location>
</feature>
<keyword evidence="8 10" id="KW-0414">Isoprene biosynthesis</keyword>
<comment type="pathway">
    <text evidence="10">Isoprenoid biosynthesis; isopentenyl diphosphate biosynthesis via DXP pathway; isopentenyl diphosphate from 1-deoxy-D-xylulose 5-phosphate: step 3/6.</text>
</comment>
<dbReference type="InterPro" id="IPR020568">
    <property type="entry name" value="Ribosomal_Su5_D2-typ_SF"/>
</dbReference>
<keyword evidence="4 10" id="KW-0808">Transferase</keyword>
<keyword evidence="14" id="KW-1185">Reference proteome</keyword>
<feature type="active site" evidence="10">
    <location>
        <position position="150"/>
    </location>
</feature>
<dbReference type="GO" id="GO:0005524">
    <property type="term" value="F:ATP binding"/>
    <property type="evidence" value="ECO:0007669"/>
    <property type="project" value="UniProtKB-UniRule"/>
</dbReference>
<dbReference type="SUPFAM" id="SSF55060">
    <property type="entry name" value="GHMP Kinase, C-terminal domain"/>
    <property type="match status" value="1"/>
</dbReference>
<dbReference type="NCBIfam" id="TIGR00154">
    <property type="entry name" value="ispE"/>
    <property type="match status" value="1"/>
</dbReference>
<gene>
    <name evidence="10" type="primary">ispE</name>
    <name evidence="13" type="ORF">EV665_106174</name>
</gene>
<dbReference type="NCBIfam" id="NF011202">
    <property type="entry name" value="PRK14608.1"/>
    <property type="match status" value="1"/>
</dbReference>
<evidence type="ECO:0000256" key="9">
    <source>
        <dbReference type="ARBA" id="ARBA00032554"/>
    </source>
</evidence>
<dbReference type="UniPathway" id="UPA00056">
    <property type="reaction ID" value="UER00094"/>
</dbReference>
<dbReference type="AlphaFoldDB" id="A0A4R2CVW7"/>
<feature type="binding site" evidence="10">
    <location>
        <begin position="108"/>
        <end position="118"/>
    </location>
    <ligand>
        <name>ATP</name>
        <dbReference type="ChEBI" id="CHEBI:30616"/>
    </ligand>
</feature>
<dbReference type="RefSeq" id="WP_133034353.1">
    <property type="nucleotide sequence ID" value="NZ_BAABEI010000012.1"/>
</dbReference>
<dbReference type="GO" id="GO:0050515">
    <property type="term" value="F:4-(cytidine 5'-diphospho)-2-C-methyl-D-erythritol kinase activity"/>
    <property type="evidence" value="ECO:0007669"/>
    <property type="project" value="UniProtKB-UniRule"/>
</dbReference>
<keyword evidence="6 10" id="KW-0418">Kinase</keyword>
<dbReference type="GO" id="GO:0016114">
    <property type="term" value="P:terpenoid biosynthetic process"/>
    <property type="evidence" value="ECO:0007669"/>
    <property type="project" value="UniProtKB-UniRule"/>
</dbReference>
<dbReference type="Pfam" id="PF00288">
    <property type="entry name" value="GHMP_kinases_N"/>
    <property type="match status" value="1"/>
</dbReference>